<dbReference type="STRING" id="35743.SAMN04487937_2197"/>
<evidence type="ECO:0000256" key="1">
    <source>
        <dbReference type="SAM" id="MobiDB-lite"/>
    </source>
</evidence>
<dbReference type="Proteomes" id="UP000198932">
    <property type="component" value="Unassembled WGS sequence"/>
</dbReference>
<gene>
    <name evidence="2" type="ORF">SAMN04487937_2197</name>
</gene>
<feature type="compositionally biased region" description="Acidic residues" evidence="1">
    <location>
        <begin position="1"/>
        <end position="10"/>
    </location>
</feature>
<dbReference type="RefSeq" id="WP_092921905.1">
    <property type="nucleotide sequence ID" value="NZ_FOYN01000003.1"/>
</dbReference>
<organism evidence="2 3">
    <name type="scientific">Halorubrum sodomense</name>
    <dbReference type="NCBI Taxonomy" id="35743"/>
    <lineage>
        <taxon>Archaea</taxon>
        <taxon>Methanobacteriati</taxon>
        <taxon>Methanobacteriota</taxon>
        <taxon>Stenosarchaea group</taxon>
        <taxon>Halobacteria</taxon>
        <taxon>Halobacteriales</taxon>
        <taxon>Haloferacaceae</taxon>
        <taxon>Halorubrum</taxon>
    </lineage>
</organism>
<name>A0A1I6GYU1_HALSD</name>
<dbReference type="InterPro" id="IPR045397">
    <property type="entry name" value="TumE-like"/>
</dbReference>
<dbReference type="OrthoDB" id="202777at2157"/>
<feature type="region of interest" description="Disordered" evidence="1">
    <location>
        <begin position="1"/>
        <end position="24"/>
    </location>
</feature>
<protein>
    <submittedName>
        <fullName evidence="2">Uncharacterized protein</fullName>
    </submittedName>
</protein>
<feature type="region of interest" description="Disordered" evidence="1">
    <location>
        <begin position="102"/>
        <end position="121"/>
    </location>
</feature>
<sequence>MSDDDDDAETAADSGRLDRTTMETIGPRAETHPLVESWRFEPDRIAPRSLVLTLDATAYPSAVDAARIDVHWFVTGDYYFHYVEERSPSRFQCRWDRHPKTDATRNHFHPPPDANGVEPSPLGDHHLDVLFSVLDWVAERVERRHDESDRPA</sequence>
<dbReference type="EMBL" id="FOYN01000003">
    <property type="protein sequence ID" value="SFR47358.1"/>
    <property type="molecule type" value="Genomic_DNA"/>
</dbReference>
<accession>A0A1I6GYU1</accession>
<evidence type="ECO:0000313" key="2">
    <source>
        <dbReference type="EMBL" id="SFR47358.1"/>
    </source>
</evidence>
<dbReference type="AlphaFoldDB" id="A0A1I6GYU1"/>
<keyword evidence="3" id="KW-1185">Reference proteome</keyword>
<evidence type="ECO:0000313" key="3">
    <source>
        <dbReference type="Proteomes" id="UP000198932"/>
    </source>
</evidence>
<reference evidence="3" key="1">
    <citation type="submission" date="2016-10" db="EMBL/GenBank/DDBJ databases">
        <authorList>
            <person name="Varghese N."/>
            <person name="Submissions S."/>
        </authorList>
    </citation>
    <scope>NUCLEOTIDE SEQUENCE [LARGE SCALE GENOMIC DNA]</scope>
    <source>
        <strain evidence="3">RD 26</strain>
    </source>
</reference>
<dbReference type="Pfam" id="PF20126">
    <property type="entry name" value="TumE"/>
    <property type="match status" value="1"/>
</dbReference>
<proteinExistence type="predicted"/>